<gene>
    <name evidence="1" type="ORF">SAY86_023542</name>
</gene>
<reference evidence="1 2" key="1">
    <citation type="journal article" date="2023" name="Hortic Res">
        <title>Pangenome of water caltrop reveals structural variations and asymmetric subgenome divergence after allopolyploidization.</title>
        <authorList>
            <person name="Zhang X."/>
            <person name="Chen Y."/>
            <person name="Wang L."/>
            <person name="Yuan Y."/>
            <person name="Fang M."/>
            <person name="Shi L."/>
            <person name="Lu R."/>
            <person name="Comes H.P."/>
            <person name="Ma Y."/>
            <person name="Chen Y."/>
            <person name="Huang G."/>
            <person name="Zhou Y."/>
            <person name="Zheng Z."/>
            <person name="Qiu Y."/>
        </authorList>
    </citation>
    <scope>NUCLEOTIDE SEQUENCE [LARGE SCALE GENOMIC DNA]</scope>
    <source>
        <strain evidence="1">F231</strain>
    </source>
</reference>
<name>A0AAN7LV37_TRANT</name>
<sequence>MAKSPTPNYRPPTFGKFRSRTLYQYQSPQLMAFIAYNIASSCARRWNVGKGVASHPAVTLYPMSVSAMLGGRNLKISVSFPVSSPTVLLTPRAWKAFPPQRKIPTGPPWTVNS</sequence>
<accession>A0AAN7LV37</accession>
<proteinExistence type="predicted"/>
<evidence type="ECO:0000313" key="2">
    <source>
        <dbReference type="Proteomes" id="UP001346149"/>
    </source>
</evidence>
<protein>
    <submittedName>
        <fullName evidence="1">Uncharacterized protein</fullName>
    </submittedName>
</protein>
<dbReference type="Proteomes" id="UP001346149">
    <property type="component" value="Unassembled WGS sequence"/>
</dbReference>
<dbReference type="AlphaFoldDB" id="A0AAN7LV37"/>
<organism evidence="1 2">
    <name type="scientific">Trapa natans</name>
    <name type="common">Water chestnut</name>
    <dbReference type="NCBI Taxonomy" id="22666"/>
    <lineage>
        <taxon>Eukaryota</taxon>
        <taxon>Viridiplantae</taxon>
        <taxon>Streptophyta</taxon>
        <taxon>Embryophyta</taxon>
        <taxon>Tracheophyta</taxon>
        <taxon>Spermatophyta</taxon>
        <taxon>Magnoliopsida</taxon>
        <taxon>eudicotyledons</taxon>
        <taxon>Gunneridae</taxon>
        <taxon>Pentapetalae</taxon>
        <taxon>rosids</taxon>
        <taxon>malvids</taxon>
        <taxon>Myrtales</taxon>
        <taxon>Lythraceae</taxon>
        <taxon>Trapa</taxon>
    </lineage>
</organism>
<keyword evidence="2" id="KW-1185">Reference proteome</keyword>
<dbReference type="EMBL" id="JAXQNO010000008">
    <property type="protein sequence ID" value="KAK4793107.1"/>
    <property type="molecule type" value="Genomic_DNA"/>
</dbReference>
<evidence type="ECO:0000313" key="1">
    <source>
        <dbReference type="EMBL" id="KAK4793107.1"/>
    </source>
</evidence>
<comment type="caution">
    <text evidence="1">The sequence shown here is derived from an EMBL/GenBank/DDBJ whole genome shotgun (WGS) entry which is preliminary data.</text>
</comment>